<keyword evidence="4" id="KW-1185">Reference proteome</keyword>
<keyword evidence="2" id="KW-0812">Transmembrane</keyword>
<keyword evidence="2" id="KW-0472">Membrane</keyword>
<feature type="region of interest" description="Disordered" evidence="1">
    <location>
        <begin position="180"/>
        <end position="259"/>
    </location>
</feature>
<feature type="compositionally biased region" description="Basic and acidic residues" evidence="1">
    <location>
        <begin position="238"/>
        <end position="249"/>
    </location>
</feature>
<sequence>MTIEEVDKGLRSLRRAQQVPDGTTTTILGLPQALPTCQYAHLQATTSMVAALGMSSLWTVRNSAYAGSDPVVLVIVGTVLALIAIMSVLAVVVYSRRNRERACLEDPSTPSEPFIVGSLPEHPIPNFSLLDTDMSPDLWLEGQYRYSPNMSHLINSCNGTAILSDNKTIPMHDRLTVDAFPSSCRGRRGERGDAGRDQRGNARHGLADYGNSMLGYSVRHNSARGNSGSRGGNHVHSSRRDNSVRREGSILEDISGRRRRRKGTTPIVLYDENSTEECKSNSSRIHNHSRTVISTAASSLPRAATTTSS</sequence>
<dbReference type="Proteomes" id="UP001162029">
    <property type="component" value="Unassembled WGS sequence"/>
</dbReference>
<gene>
    <name evidence="3" type="ORF">PDE001_LOCUS5273</name>
</gene>
<feature type="compositionally biased region" description="Low complexity" evidence="1">
    <location>
        <begin position="219"/>
        <end position="235"/>
    </location>
</feature>
<feature type="transmembrane region" description="Helical" evidence="2">
    <location>
        <begin position="71"/>
        <end position="94"/>
    </location>
</feature>
<evidence type="ECO:0000256" key="1">
    <source>
        <dbReference type="SAM" id="MobiDB-lite"/>
    </source>
</evidence>
<feature type="compositionally biased region" description="Basic and acidic residues" evidence="1">
    <location>
        <begin position="187"/>
        <end position="200"/>
    </location>
</feature>
<reference evidence="3" key="1">
    <citation type="submission" date="2022-12" db="EMBL/GenBank/DDBJ databases">
        <authorList>
            <person name="Webb A."/>
        </authorList>
    </citation>
    <scope>NUCLEOTIDE SEQUENCE</scope>
    <source>
        <strain evidence="3">Pd1</strain>
    </source>
</reference>
<proteinExistence type="predicted"/>
<dbReference type="EMBL" id="CANTFM010000987">
    <property type="protein sequence ID" value="CAI5733014.1"/>
    <property type="molecule type" value="Genomic_DNA"/>
</dbReference>
<evidence type="ECO:0000313" key="4">
    <source>
        <dbReference type="Proteomes" id="UP001162029"/>
    </source>
</evidence>
<comment type="caution">
    <text evidence="3">The sequence shown here is derived from an EMBL/GenBank/DDBJ whole genome shotgun (WGS) entry which is preliminary data.</text>
</comment>
<keyword evidence="2" id="KW-1133">Transmembrane helix</keyword>
<protein>
    <submittedName>
        <fullName evidence="3">Uncharacterized protein</fullName>
    </submittedName>
</protein>
<organism evidence="3 4">
    <name type="scientific">Peronospora destructor</name>
    <dbReference type="NCBI Taxonomy" id="86335"/>
    <lineage>
        <taxon>Eukaryota</taxon>
        <taxon>Sar</taxon>
        <taxon>Stramenopiles</taxon>
        <taxon>Oomycota</taxon>
        <taxon>Peronosporomycetes</taxon>
        <taxon>Peronosporales</taxon>
        <taxon>Peronosporaceae</taxon>
        <taxon>Peronospora</taxon>
    </lineage>
</organism>
<evidence type="ECO:0000313" key="3">
    <source>
        <dbReference type="EMBL" id="CAI5733014.1"/>
    </source>
</evidence>
<dbReference type="AlphaFoldDB" id="A0AAV0UDM4"/>
<evidence type="ECO:0000256" key="2">
    <source>
        <dbReference type="SAM" id="Phobius"/>
    </source>
</evidence>
<name>A0AAV0UDM4_9STRA</name>
<accession>A0AAV0UDM4</accession>